<keyword evidence="3" id="KW-1185">Reference proteome</keyword>
<evidence type="ECO:0000313" key="2">
    <source>
        <dbReference type="EMBL" id="PJE33783.1"/>
    </source>
</evidence>
<accession>A0A2M8ITD7</accession>
<gene>
    <name evidence="2" type="ORF">CVM52_25640</name>
</gene>
<name>A0A2M8ITD7_9RHOB</name>
<proteinExistence type="predicted"/>
<dbReference type="Proteomes" id="UP000231553">
    <property type="component" value="Unassembled WGS sequence"/>
</dbReference>
<protein>
    <submittedName>
        <fullName evidence="2">PepSY domain-containing protein</fullName>
    </submittedName>
</protein>
<dbReference type="AlphaFoldDB" id="A0A2M8ITD7"/>
<feature type="non-terminal residue" evidence="2">
    <location>
        <position position="1"/>
    </location>
</feature>
<organism evidence="2 3">
    <name type="scientific">Pseudooceanicola lipolyticus</name>
    <dbReference type="NCBI Taxonomy" id="2029104"/>
    <lineage>
        <taxon>Bacteria</taxon>
        <taxon>Pseudomonadati</taxon>
        <taxon>Pseudomonadota</taxon>
        <taxon>Alphaproteobacteria</taxon>
        <taxon>Rhodobacterales</taxon>
        <taxon>Paracoccaceae</taxon>
        <taxon>Pseudooceanicola</taxon>
    </lineage>
</organism>
<keyword evidence="1" id="KW-1133">Transmembrane helix</keyword>
<dbReference type="EMBL" id="PGTB01000334">
    <property type="protein sequence ID" value="PJE33783.1"/>
    <property type="molecule type" value="Genomic_DNA"/>
</dbReference>
<comment type="caution">
    <text evidence="2">The sequence shown here is derived from an EMBL/GenBank/DDBJ whole genome shotgun (WGS) entry which is preliminary data.</text>
</comment>
<reference evidence="2 3" key="1">
    <citation type="journal article" date="2018" name="Int. J. Syst. Evol. Microbiol.">
        <title>Pseudooceanicola lipolyticus sp. nov., a marine alphaproteobacterium, reclassification of Oceanicola flagellatus as Pseudooceanicola flagellatus comb. nov. and emended description of the genus Pseudooceanicola.</title>
        <authorList>
            <person name="Huang M.-M."/>
            <person name="Guo L.-L."/>
            <person name="Wu Y.-H."/>
            <person name="Lai Q.-L."/>
            <person name="Shao Z.-Z."/>
            <person name="Wang C.-S."/>
            <person name="Wu M."/>
            <person name="Xu X.-W."/>
        </authorList>
    </citation>
    <scope>NUCLEOTIDE SEQUENCE [LARGE SCALE GENOMIC DNA]</scope>
    <source>
        <strain evidence="2 3">157</strain>
    </source>
</reference>
<keyword evidence="1" id="KW-0472">Membrane</keyword>
<evidence type="ECO:0000256" key="1">
    <source>
        <dbReference type="SAM" id="Phobius"/>
    </source>
</evidence>
<sequence length="53" mass="5637">PPRPRAAPFWTGAAVIVAAIGLAFPLAGLALVVVILFDLLLVRHIAPLRRVLN</sequence>
<evidence type="ECO:0000313" key="3">
    <source>
        <dbReference type="Proteomes" id="UP000231553"/>
    </source>
</evidence>
<feature type="transmembrane region" description="Helical" evidence="1">
    <location>
        <begin position="12"/>
        <end position="41"/>
    </location>
</feature>
<keyword evidence="1" id="KW-0812">Transmembrane</keyword>